<feature type="transmembrane region" description="Helical" evidence="1">
    <location>
        <begin position="64"/>
        <end position="86"/>
    </location>
</feature>
<protein>
    <recommendedName>
        <fullName evidence="4">ABC transporter permease</fullName>
    </recommendedName>
</protein>
<gene>
    <name evidence="2" type="ORF">GCM10022214_22530</name>
</gene>
<evidence type="ECO:0000256" key="1">
    <source>
        <dbReference type="SAM" id="Phobius"/>
    </source>
</evidence>
<reference evidence="3" key="1">
    <citation type="journal article" date="2019" name="Int. J. Syst. Evol. Microbiol.">
        <title>The Global Catalogue of Microorganisms (GCM) 10K type strain sequencing project: providing services to taxonomists for standard genome sequencing and annotation.</title>
        <authorList>
            <consortium name="The Broad Institute Genomics Platform"/>
            <consortium name="The Broad Institute Genome Sequencing Center for Infectious Disease"/>
            <person name="Wu L."/>
            <person name="Ma J."/>
        </authorList>
    </citation>
    <scope>NUCLEOTIDE SEQUENCE [LARGE SCALE GENOMIC DNA]</scope>
    <source>
        <strain evidence="3">JCM 16702</strain>
    </source>
</reference>
<dbReference type="EMBL" id="BAAAZG010000012">
    <property type="protein sequence ID" value="GAA4067378.1"/>
    <property type="molecule type" value="Genomic_DNA"/>
</dbReference>
<feature type="transmembrane region" description="Helical" evidence="1">
    <location>
        <begin position="185"/>
        <end position="202"/>
    </location>
</feature>
<name>A0ABP7VHJ0_9ACTN</name>
<evidence type="ECO:0008006" key="4">
    <source>
        <dbReference type="Google" id="ProtNLM"/>
    </source>
</evidence>
<dbReference type="RefSeq" id="WP_344944841.1">
    <property type="nucleotide sequence ID" value="NZ_BAAAZG010000012.1"/>
</dbReference>
<comment type="caution">
    <text evidence="2">The sequence shown here is derived from an EMBL/GenBank/DDBJ whole genome shotgun (WGS) entry which is preliminary data.</text>
</comment>
<evidence type="ECO:0000313" key="2">
    <source>
        <dbReference type="EMBL" id="GAA4067378.1"/>
    </source>
</evidence>
<feature type="transmembrane region" description="Helical" evidence="1">
    <location>
        <begin position="156"/>
        <end position="178"/>
    </location>
</feature>
<keyword evidence="1" id="KW-0472">Membrane</keyword>
<proteinExistence type="predicted"/>
<accession>A0ABP7VHJ0</accession>
<keyword evidence="1" id="KW-0812">Transmembrane</keyword>
<feature type="transmembrane region" description="Helical" evidence="1">
    <location>
        <begin position="231"/>
        <end position="251"/>
    </location>
</feature>
<keyword evidence="3" id="KW-1185">Reference proteome</keyword>
<sequence length="259" mass="27341">MTTATAVPAVPAEPARPSLARLTAVELRKMTDTRSGRWLLILIALTAVVMTPLMLFAAPEEERTLAGFLSAALTGVSFLLPVLGILSVTQEWSQRTTLTTFALVPERHRVVAAKLAAGALLGAAFVAAALAVAAVGRGLAGVLGRSDGAWTIAPSQVATTALFAVIAVSSGVAFGMLFMNSPLAIVLYFALPTAWSVLTETVDALKDVAGWLDTNRTLNALLDEGITWEEWARAGTSLAVWLLIPLLLGLVRLTRREVK</sequence>
<evidence type="ECO:0000313" key="3">
    <source>
        <dbReference type="Proteomes" id="UP001500683"/>
    </source>
</evidence>
<feature type="transmembrane region" description="Helical" evidence="1">
    <location>
        <begin position="38"/>
        <end position="58"/>
    </location>
</feature>
<keyword evidence="1" id="KW-1133">Transmembrane helix</keyword>
<dbReference type="Proteomes" id="UP001500683">
    <property type="component" value="Unassembled WGS sequence"/>
</dbReference>
<feature type="transmembrane region" description="Helical" evidence="1">
    <location>
        <begin position="115"/>
        <end position="136"/>
    </location>
</feature>
<organism evidence="2 3">
    <name type="scientific">Actinomadura miaoliensis</name>
    <dbReference type="NCBI Taxonomy" id="430685"/>
    <lineage>
        <taxon>Bacteria</taxon>
        <taxon>Bacillati</taxon>
        <taxon>Actinomycetota</taxon>
        <taxon>Actinomycetes</taxon>
        <taxon>Streptosporangiales</taxon>
        <taxon>Thermomonosporaceae</taxon>
        <taxon>Actinomadura</taxon>
    </lineage>
</organism>